<evidence type="ECO:0000313" key="2">
    <source>
        <dbReference type="EMBL" id="TXT06187.1"/>
    </source>
</evidence>
<name>A0A7D8Z1E8_VANHU</name>
<evidence type="ECO:0008006" key="4">
    <source>
        <dbReference type="Google" id="ProtNLM"/>
    </source>
</evidence>
<dbReference type="PANTHER" id="PTHR16222:SF28">
    <property type="entry name" value="ADP-RIBOSYLGLYCOHYDROLASE"/>
    <property type="match status" value="1"/>
</dbReference>
<dbReference type="EMBL" id="QKWK01000010">
    <property type="protein sequence ID" value="TXT06187.1"/>
    <property type="molecule type" value="Genomic_DNA"/>
</dbReference>
<keyword evidence="1" id="KW-0479">Metal-binding</keyword>
<feature type="binding site" evidence="1">
    <location>
        <position position="324"/>
    </location>
    <ligand>
        <name>Mg(2+)</name>
        <dbReference type="ChEBI" id="CHEBI:18420"/>
        <label>1</label>
    </ligand>
</feature>
<dbReference type="InterPro" id="IPR005502">
    <property type="entry name" value="Ribosyl_crysJ1"/>
</dbReference>
<feature type="binding site" evidence="1">
    <location>
        <position position="78"/>
    </location>
    <ligand>
        <name>Mg(2+)</name>
        <dbReference type="ChEBI" id="CHEBI:18420"/>
        <label>1</label>
    </ligand>
</feature>
<dbReference type="PANTHER" id="PTHR16222">
    <property type="entry name" value="ADP-RIBOSYLGLYCOHYDROLASE"/>
    <property type="match status" value="1"/>
</dbReference>
<protein>
    <recommendedName>
        <fullName evidence="4">ADP-ribosylglycohydrolase</fullName>
    </recommendedName>
</protein>
<dbReference type="InterPro" id="IPR036705">
    <property type="entry name" value="Ribosyl_crysJ1_sf"/>
</dbReference>
<feature type="binding site" evidence="1">
    <location>
        <position position="326"/>
    </location>
    <ligand>
        <name>Mg(2+)</name>
        <dbReference type="ChEBI" id="CHEBI:18420"/>
        <label>1</label>
    </ligand>
</feature>
<organism evidence="2 3">
    <name type="scientific">Vanrija humicola</name>
    <name type="common">Yeast</name>
    <name type="synonym">Cryptococcus humicola</name>
    <dbReference type="NCBI Taxonomy" id="5417"/>
    <lineage>
        <taxon>Eukaryota</taxon>
        <taxon>Fungi</taxon>
        <taxon>Dikarya</taxon>
        <taxon>Basidiomycota</taxon>
        <taxon>Agaricomycotina</taxon>
        <taxon>Tremellomycetes</taxon>
        <taxon>Trichosporonales</taxon>
        <taxon>Trichosporonaceae</taxon>
        <taxon>Vanrija</taxon>
    </lineage>
</organism>
<keyword evidence="3" id="KW-1185">Reference proteome</keyword>
<feature type="binding site" evidence="1">
    <location>
        <position position="327"/>
    </location>
    <ligand>
        <name>Mg(2+)</name>
        <dbReference type="ChEBI" id="CHEBI:18420"/>
        <label>1</label>
    </ligand>
</feature>
<dbReference type="SUPFAM" id="SSF101478">
    <property type="entry name" value="ADP-ribosylglycohydrolase"/>
    <property type="match status" value="1"/>
</dbReference>
<dbReference type="InterPro" id="IPR050792">
    <property type="entry name" value="ADP-ribosylglycohydrolase"/>
</dbReference>
<keyword evidence="1" id="KW-0460">Magnesium</keyword>
<comment type="caution">
    <text evidence="2">The sequence shown here is derived from an EMBL/GenBank/DDBJ whole genome shotgun (WGS) entry which is preliminary data.</text>
</comment>
<dbReference type="Proteomes" id="UP000473826">
    <property type="component" value="Unassembled WGS sequence"/>
</dbReference>
<evidence type="ECO:0000256" key="1">
    <source>
        <dbReference type="PIRSR" id="PIRSR605502-1"/>
    </source>
</evidence>
<evidence type="ECO:0000313" key="3">
    <source>
        <dbReference type="Proteomes" id="UP000473826"/>
    </source>
</evidence>
<comment type="cofactor">
    <cofactor evidence="1">
        <name>Mg(2+)</name>
        <dbReference type="ChEBI" id="CHEBI:18420"/>
    </cofactor>
    <text evidence="1">Binds 2 magnesium ions per subunit.</text>
</comment>
<reference evidence="2 3" key="1">
    <citation type="journal article" date="2019" name="PLoS Genet.">
        <title>Convergent evolution of linked mating-type loci in basidiomycete fungi.</title>
        <authorList>
            <person name="Sun S."/>
            <person name="Coelho M.A."/>
            <person name="Heitman J."/>
            <person name="Nowrousian M."/>
        </authorList>
    </citation>
    <scope>NUCLEOTIDE SEQUENCE [LARGE SCALE GENOMIC DNA]</scope>
    <source>
        <strain evidence="2 3">CBS 4282</strain>
    </source>
</reference>
<dbReference type="Pfam" id="PF03747">
    <property type="entry name" value="ADP_ribosyl_GH"/>
    <property type="match status" value="1"/>
</dbReference>
<proteinExistence type="predicted"/>
<dbReference type="AlphaFoldDB" id="A0A7D8Z1E8"/>
<sequence>MSSSSFPAAARATLHDRAVGTLIGSAIGDAVGLYTEFLPKTRIGDLYPSGTFTLLPNPTPFARDMHRLKHVPGEWTDDTDHSLLIVLSFLHNGALEPCDVASRLHTWVLMGLRATDTPPLGLGATVGAIVRSGNYLGDPVNAAYTHWVKTGHKAAANGSLMRTHPLGVMCVHRSQEETFEMAARFSAITHVDPRCVVSCMLGTALVRALIRGEVSDEAGADSLVDTAIADYEGRIRPLWCSEGPFTTTDPALDVEELKRFTNATTLAELELDQGGIGYVLKALGAGLVLLRQALQLSRSSSTPLKTRATLFEPLITSLVLEGGDADTNACFAGALLGAYVGYSSLPTWRDGLLRGDWLLRKAEALAITLNLAEGSYDGKADTDTHLDGGRGLLTPDEVERRFMELQARMAAENTAWLAAQEPKKRKGWFERMR</sequence>
<dbReference type="Gene3D" id="1.10.4080.10">
    <property type="entry name" value="ADP-ribosylation/Crystallin J1"/>
    <property type="match status" value="1"/>
</dbReference>
<feature type="binding site" evidence="1">
    <location>
        <position position="76"/>
    </location>
    <ligand>
        <name>Mg(2+)</name>
        <dbReference type="ChEBI" id="CHEBI:18420"/>
        <label>1</label>
    </ligand>
</feature>
<dbReference type="GO" id="GO:0046872">
    <property type="term" value="F:metal ion binding"/>
    <property type="evidence" value="ECO:0007669"/>
    <property type="project" value="UniProtKB-KW"/>
</dbReference>
<accession>A0A7D8Z1E8</accession>
<dbReference type="OrthoDB" id="2021138at2759"/>
<feature type="binding site" evidence="1">
    <location>
        <position position="77"/>
    </location>
    <ligand>
        <name>Mg(2+)</name>
        <dbReference type="ChEBI" id="CHEBI:18420"/>
        <label>1</label>
    </ligand>
</feature>
<gene>
    <name evidence="2" type="ORF">VHUM_03660</name>
</gene>